<evidence type="ECO:0000256" key="1">
    <source>
        <dbReference type="SAM" id="Phobius"/>
    </source>
</evidence>
<evidence type="ECO:0000313" key="2">
    <source>
        <dbReference type="EMBL" id="MBM3282146.1"/>
    </source>
</evidence>
<feature type="transmembrane region" description="Helical" evidence="1">
    <location>
        <begin position="20"/>
        <end position="37"/>
    </location>
</feature>
<keyword evidence="1" id="KW-0812">Transmembrane</keyword>
<dbReference type="Proteomes" id="UP000774699">
    <property type="component" value="Unassembled WGS sequence"/>
</dbReference>
<protein>
    <submittedName>
        <fullName evidence="2">Uncharacterized protein</fullName>
    </submittedName>
</protein>
<accession>A0A8T4C6J7</accession>
<evidence type="ECO:0000313" key="3">
    <source>
        <dbReference type="Proteomes" id="UP000774699"/>
    </source>
</evidence>
<proteinExistence type="predicted"/>
<keyword evidence="1" id="KW-0472">Membrane</keyword>
<dbReference type="AlphaFoldDB" id="A0A8T4C6J7"/>
<organism evidence="2 3">
    <name type="scientific">Candidatus Iainarchaeum sp</name>
    <dbReference type="NCBI Taxonomy" id="3101447"/>
    <lineage>
        <taxon>Archaea</taxon>
        <taxon>Candidatus Iainarchaeota</taxon>
        <taxon>Candidatus Iainarchaeia</taxon>
        <taxon>Candidatus Iainarchaeales</taxon>
        <taxon>Candidatus Iainarchaeaceae</taxon>
        <taxon>Candidatus Iainarchaeum</taxon>
    </lineage>
</organism>
<sequence length="141" mass="15509">MIRPFFGGYSRGQATVELMIILPLLLILLAVSISIFSQQMLIVDSLRYSHAVERSAELVAESFSHLSTMPPGSRARVYIPKSPETQTITLANGLIEVRGSQQYRSVRLPFLNGGSFTAYDGNALLISVDVNNQLRVQVVSP</sequence>
<comment type="caution">
    <text evidence="2">The sequence shown here is derived from an EMBL/GenBank/DDBJ whole genome shotgun (WGS) entry which is preliminary data.</text>
</comment>
<reference evidence="2" key="1">
    <citation type="submission" date="2019-03" db="EMBL/GenBank/DDBJ databases">
        <title>Lake Tanganyika Metagenome-Assembled Genomes (MAGs).</title>
        <authorList>
            <person name="Tran P."/>
        </authorList>
    </citation>
    <scope>NUCLEOTIDE SEQUENCE</scope>
    <source>
        <strain evidence="2">M_DeepCast_50m_m2_156</strain>
    </source>
</reference>
<keyword evidence="1" id="KW-1133">Transmembrane helix</keyword>
<name>A0A8T4C6J7_9ARCH</name>
<dbReference type="EMBL" id="VGJJ01000012">
    <property type="protein sequence ID" value="MBM3282146.1"/>
    <property type="molecule type" value="Genomic_DNA"/>
</dbReference>
<gene>
    <name evidence="2" type="ORF">FJY86_02285</name>
</gene>